<accession>A0ABD3NC93</accession>
<feature type="signal peptide" evidence="1">
    <location>
        <begin position="1"/>
        <end position="25"/>
    </location>
</feature>
<dbReference type="Proteomes" id="UP001530400">
    <property type="component" value="Unassembled WGS sequence"/>
</dbReference>
<gene>
    <name evidence="2" type="ORF">ACHAWO_007723</name>
</gene>
<dbReference type="AlphaFoldDB" id="A0ABD3NC93"/>
<reference evidence="2 3" key="1">
    <citation type="submission" date="2024-10" db="EMBL/GenBank/DDBJ databases">
        <title>Updated reference genomes for cyclostephanoid diatoms.</title>
        <authorList>
            <person name="Roberts W.R."/>
            <person name="Alverson A.J."/>
        </authorList>
    </citation>
    <scope>NUCLEOTIDE SEQUENCE [LARGE SCALE GENOMIC DNA]</scope>
    <source>
        <strain evidence="2 3">AJA010-31</strain>
    </source>
</reference>
<proteinExistence type="predicted"/>
<dbReference type="EMBL" id="JALLPJ020001225">
    <property type="protein sequence ID" value="KAL3773656.1"/>
    <property type="molecule type" value="Genomic_DNA"/>
</dbReference>
<feature type="chain" id="PRO_5044793259" evidence="1">
    <location>
        <begin position="26"/>
        <end position="481"/>
    </location>
</feature>
<keyword evidence="3" id="KW-1185">Reference proteome</keyword>
<name>A0ABD3NC93_9STRA</name>
<organism evidence="2 3">
    <name type="scientific">Cyclotella atomus</name>
    <dbReference type="NCBI Taxonomy" id="382360"/>
    <lineage>
        <taxon>Eukaryota</taxon>
        <taxon>Sar</taxon>
        <taxon>Stramenopiles</taxon>
        <taxon>Ochrophyta</taxon>
        <taxon>Bacillariophyta</taxon>
        <taxon>Coscinodiscophyceae</taxon>
        <taxon>Thalassiosirophycidae</taxon>
        <taxon>Stephanodiscales</taxon>
        <taxon>Stephanodiscaceae</taxon>
        <taxon>Cyclotella</taxon>
    </lineage>
</organism>
<evidence type="ECO:0000313" key="2">
    <source>
        <dbReference type="EMBL" id="KAL3773656.1"/>
    </source>
</evidence>
<sequence>MRSFFRRSTAFCLILIHFIYGPSLWKQLDPQQPSSLRKAAPYTTAIPLSKSCGTSKQIAASRNVTHTSRYDDMSILASEVESISHVPSRRQIIITYRGKFCIKPYVIGRLSGLDVSLVANWTEFSGNNDNTNPSEDGDGVHQLLGEYNVHSKGIYYLEIIGLLCNSLTWDGEYRNVCLENPSYMRLTDDSAYIYVDTVDGSLADAAKDDGYWKWSNSNSHLNTYTPLHTRYQPEGCRETKTELEDRCFFPTSLDRFLPYQFSLHPNVTTLIRDKAVSLSKMSPSTTFCFVGLSHAREMAAAVNLWLQRWNVTSSIKAINLDAQFPRVVNEQFIQNAIIGRKCDKTVIAAGQWSVGRKPPGSKYAKLPPTLFPEYREEVMNMISTLQKSGIAKNKNIFLRSIHYNSLGDVKLSCPPQDWRHPAVIDQLNSIILHLTRSTGMPFIDTSHIIGPMWDSAVDFCHYKNDSVSSAEALYVLEKLLL</sequence>
<keyword evidence="1" id="KW-0732">Signal</keyword>
<protein>
    <submittedName>
        <fullName evidence="2">Uncharacterized protein</fullName>
    </submittedName>
</protein>
<evidence type="ECO:0000313" key="3">
    <source>
        <dbReference type="Proteomes" id="UP001530400"/>
    </source>
</evidence>
<evidence type="ECO:0000256" key="1">
    <source>
        <dbReference type="SAM" id="SignalP"/>
    </source>
</evidence>
<comment type="caution">
    <text evidence="2">The sequence shown here is derived from an EMBL/GenBank/DDBJ whole genome shotgun (WGS) entry which is preliminary data.</text>
</comment>